<dbReference type="SUPFAM" id="SSF48371">
    <property type="entry name" value="ARM repeat"/>
    <property type="match status" value="1"/>
</dbReference>
<reference evidence="1" key="1">
    <citation type="journal article" date="2023" name="J. Hosp. Infect.">
        <title>Cross-contamination of carbapenem-resistant Gram-negative bacteria between patients and hospital environment in the first year of a newly built surgical ward.</title>
        <authorList>
            <person name="Boutin S."/>
            <person name="Scherrer M."/>
            <person name="Spath I."/>
            <person name="Kocer K."/>
            <person name="Heeg K."/>
            <person name="Nurjadi D."/>
        </authorList>
    </citation>
    <scope>NUCLEOTIDE SEQUENCE</scope>
    <source>
        <strain evidence="1">KE10384</strain>
    </source>
</reference>
<dbReference type="Gene3D" id="1.25.10.10">
    <property type="entry name" value="Leucine-rich Repeat Variant"/>
    <property type="match status" value="1"/>
</dbReference>
<protein>
    <recommendedName>
        <fullName evidence="3">HEAT repeat domain-containing protein</fullName>
    </recommendedName>
</protein>
<evidence type="ECO:0008006" key="3">
    <source>
        <dbReference type="Google" id="ProtNLM"/>
    </source>
</evidence>
<accession>A0AAW9LI99</accession>
<dbReference type="InterPro" id="IPR016024">
    <property type="entry name" value="ARM-type_fold"/>
</dbReference>
<dbReference type="Proteomes" id="UP001303386">
    <property type="component" value="Unassembled WGS sequence"/>
</dbReference>
<comment type="caution">
    <text evidence="1">The sequence shown here is derived from an EMBL/GenBank/DDBJ whole genome shotgun (WGS) entry which is preliminary data.</text>
</comment>
<dbReference type="RefSeq" id="WP_323786785.1">
    <property type="nucleotide sequence ID" value="NZ_JARELW010000001.1"/>
</dbReference>
<dbReference type="EMBL" id="JARELW010000001">
    <property type="protein sequence ID" value="MEA8797680.1"/>
    <property type="molecule type" value="Genomic_DNA"/>
</dbReference>
<proteinExistence type="predicted"/>
<name>A0AAW9LI99_KLEAE</name>
<gene>
    <name evidence="1" type="ORF">PZT46_00195</name>
</gene>
<evidence type="ECO:0000313" key="2">
    <source>
        <dbReference type="Proteomes" id="UP001303386"/>
    </source>
</evidence>
<organism evidence="1 2">
    <name type="scientific">Klebsiella aerogenes</name>
    <name type="common">Enterobacter aerogenes</name>
    <dbReference type="NCBI Taxonomy" id="548"/>
    <lineage>
        <taxon>Bacteria</taxon>
        <taxon>Pseudomonadati</taxon>
        <taxon>Pseudomonadota</taxon>
        <taxon>Gammaproteobacteria</taxon>
        <taxon>Enterobacterales</taxon>
        <taxon>Enterobacteriaceae</taxon>
        <taxon>Klebsiella/Raoultella group</taxon>
        <taxon>Klebsiella</taxon>
    </lineage>
</organism>
<dbReference type="AlphaFoldDB" id="A0AAW9LI99"/>
<sequence>MTQDIIDLLIRNVESGGASTRMAALKALGEGAPATNEVIACLKKAAEEGGSDTRCAALSALGRIFRK</sequence>
<evidence type="ECO:0000313" key="1">
    <source>
        <dbReference type="EMBL" id="MEA8797680.1"/>
    </source>
</evidence>
<dbReference type="InterPro" id="IPR011989">
    <property type="entry name" value="ARM-like"/>
</dbReference>